<gene>
    <name evidence="3" type="ORF">BXZ70DRAFT_931849</name>
</gene>
<keyword evidence="2" id="KW-0812">Transmembrane</keyword>
<sequence>MADANSNRHEKLHTYFERSAAAVTQSFDRLDRNFIQPGITLVAVSFVERPIRTAFLSTFAALSLLPVLSFVGFSIFAVGACTFFALAAALVVSSAAIAFVGFWLGVTLTILLFVSLFLTSAVISTYLFFRYVTLVRTDGPRDGSVQWAREVRRRVRGARQEATHEGKPHSEEVDSAKQDPAADDQAKVEMQDDLKSEGSVVDDATVFIGEDSPDRRDSYKEMDGRDSPVFVKREMEPGVTTVEVTPPNGQVVDAF</sequence>
<keyword evidence="2" id="KW-0472">Membrane</keyword>
<dbReference type="Proteomes" id="UP000813824">
    <property type="component" value="Unassembled WGS sequence"/>
</dbReference>
<protein>
    <recommendedName>
        <fullName evidence="5">Promethin</fullName>
    </recommendedName>
</protein>
<proteinExistence type="predicted"/>
<name>A0A8K0USQ9_9AGAR</name>
<dbReference type="Pfam" id="PF16015">
    <property type="entry name" value="Promethin"/>
    <property type="match status" value="1"/>
</dbReference>
<feature type="transmembrane region" description="Helical" evidence="2">
    <location>
        <begin position="54"/>
        <end position="76"/>
    </location>
</feature>
<feature type="transmembrane region" description="Helical" evidence="2">
    <location>
        <begin position="83"/>
        <end position="104"/>
    </location>
</feature>
<reference evidence="3" key="1">
    <citation type="journal article" date="2021" name="New Phytol.">
        <title>Evolutionary innovations through gain and loss of genes in the ectomycorrhizal Boletales.</title>
        <authorList>
            <person name="Wu G."/>
            <person name="Miyauchi S."/>
            <person name="Morin E."/>
            <person name="Kuo A."/>
            <person name="Drula E."/>
            <person name="Varga T."/>
            <person name="Kohler A."/>
            <person name="Feng B."/>
            <person name="Cao Y."/>
            <person name="Lipzen A."/>
            <person name="Daum C."/>
            <person name="Hundley H."/>
            <person name="Pangilinan J."/>
            <person name="Johnson J."/>
            <person name="Barry K."/>
            <person name="LaButti K."/>
            <person name="Ng V."/>
            <person name="Ahrendt S."/>
            <person name="Min B."/>
            <person name="Choi I.G."/>
            <person name="Park H."/>
            <person name="Plett J.M."/>
            <person name="Magnuson J."/>
            <person name="Spatafora J.W."/>
            <person name="Nagy L.G."/>
            <person name="Henrissat B."/>
            <person name="Grigoriev I.V."/>
            <person name="Yang Z.L."/>
            <person name="Xu J."/>
            <person name="Martin F.M."/>
        </authorList>
    </citation>
    <scope>NUCLEOTIDE SEQUENCE</scope>
    <source>
        <strain evidence="3">KKN 215</strain>
    </source>
</reference>
<evidence type="ECO:0000313" key="3">
    <source>
        <dbReference type="EMBL" id="KAH8101768.1"/>
    </source>
</evidence>
<evidence type="ECO:0000256" key="2">
    <source>
        <dbReference type="SAM" id="Phobius"/>
    </source>
</evidence>
<keyword evidence="4" id="KW-1185">Reference proteome</keyword>
<accession>A0A8K0USQ9</accession>
<dbReference type="OrthoDB" id="3159957at2759"/>
<evidence type="ECO:0008006" key="5">
    <source>
        <dbReference type="Google" id="ProtNLM"/>
    </source>
</evidence>
<feature type="transmembrane region" description="Helical" evidence="2">
    <location>
        <begin position="110"/>
        <end position="129"/>
    </location>
</feature>
<evidence type="ECO:0000313" key="4">
    <source>
        <dbReference type="Proteomes" id="UP000813824"/>
    </source>
</evidence>
<organism evidence="3 4">
    <name type="scientific">Cristinia sonorae</name>
    <dbReference type="NCBI Taxonomy" id="1940300"/>
    <lineage>
        <taxon>Eukaryota</taxon>
        <taxon>Fungi</taxon>
        <taxon>Dikarya</taxon>
        <taxon>Basidiomycota</taxon>
        <taxon>Agaricomycotina</taxon>
        <taxon>Agaricomycetes</taxon>
        <taxon>Agaricomycetidae</taxon>
        <taxon>Agaricales</taxon>
        <taxon>Pleurotineae</taxon>
        <taxon>Stephanosporaceae</taxon>
        <taxon>Cristinia</taxon>
    </lineage>
</organism>
<feature type="region of interest" description="Disordered" evidence="1">
    <location>
        <begin position="157"/>
        <end position="229"/>
    </location>
</feature>
<dbReference type="AlphaFoldDB" id="A0A8K0USQ9"/>
<feature type="compositionally biased region" description="Basic and acidic residues" evidence="1">
    <location>
        <begin position="212"/>
        <end position="229"/>
    </location>
</feature>
<comment type="caution">
    <text evidence="3">The sequence shown here is derived from an EMBL/GenBank/DDBJ whole genome shotgun (WGS) entry which is preliminary data.</text>
</comment>
<evidence type="ECO:0000256" key="1">
    <source>
        <dbReference type="SAM" id="MobiDB-lite"/>
    </source>
</evidence>
<dbReference type="EMBL" id="JAEVFJ010000011">
    <property type="protein sequence ID" value="KAH8101768.1"/>
    <property type="molecule type" value="Genomic_DNA"/>
</dbReference>
<feature type="compositionally biased region" description="Basic and acidic residues" evidence="1">
    <location>
        <begin position="158"/>
        <end position="177"/>
    </location>
</feature>
<keyword evidence="2" id="KW-1133">Transmembrane helix</keyword>
<feature type="compositionally biased region" description="Basic and acidic residues" evidence="1">
    <location>
        <begin position="184"/>
        <end position="196"/>
    </location>
</feature>